<name>A0ABU7LQ77_9PROT</name>
<gene>
    <name evidence="1" type="ORF">V0U79_06755</name>
</gene>
<proteinExistence type="predicted"/>
<organism evidence="1 2">
    <name type="scientific">Hyphobacterium lacteum</name>
    <dbReference type="NCBI Taxonomy" id="3116575"/>
    <lineage>
        <taxon>Bacteria</taxon>
        <taxon>Pseudomonadati</taxon>
        <taxon>Pseudomonadota</taxon>
        <taxon>Alphaproteobacteria</taxon>
        <taxon>Maricaulales</taxon>
        <taxon>Maricaulaceae</taxon>
        <taxon>Hyphobacterium</taxon>
    </lineage>
</organism>
<dbReference type="EMBL" id="JAZDRP010000003">
    <property type="protein sequence ID" value="MEE2526060.1"/>
    <property type="molecule type" value="Genomic_DNA"/>
</dbReference>
<evidence type="ECO:0000313" key="2">
    <source>
        <dbReference type="Proteomes" id="UP001354971"/>
    </source>
</evidence>
<dbReference type="Proteomes" id="UP001354971">
    <property type="component" value="Unassembled WGS sequence"/>
</dbReference>
<comment type="caution">
    <text evidence="1">The sequence shown here is derived from an EMBL/GenBank/DDBJ whole genome shotgun (WGS) entry which is preliminary data.</text>
</comment>
<sequence length="46" mass="4925">MRNTLIALVIGLVVLIGGFFALAAIGGNAQPDREEVRVDVTDELTR</sequence>
<dbReference type="RefSeq" id="WP_330198719.1">
    <property type="nucleotide sequence ID" value="NZ_JAZDRP010000003.1"/>
</dbReference>
<protein>
    <submittedName>
        <fullName evidence="1">Uncharacterized protein</fullName>
    </submittedName>
</protein>
<keyword evidence="2" id="KW-1185">Reference proteome</keyword>
<evidence type="ECO:0000313" key="1">
    <source>
        <dbReference type="EMBL" id="MEE2526060.1"/>
    </source>
</evidence>
<accession>A0ABU7LQ77</accession>
<reference evidence="1 2" key="1">
    <citation type="submission" date="2024-01" db="EMBL/GenBank/DDBJ databases">
        <title>Hyphobacterium bacterium isolated from marine sediment.</title>
        <authorList>
            <person name="Zhao S."/>
        </authorList>
    </citation>
    <scope>NUCLEOTIDE SEQUENCE [LARGE SCALE GENOMIC DNA]</scope>
    <source>
        <strain evidence="2">HN65</strain>
    </source>
</reference>